<keyword evidence="1" id="KW-0732">Signal</keyword>
<evidence type="ECO:0000256" key="1">
    <source>
        <dbReference type="SAM" id="SignalP"/>
    </source>
</evidence>
<gene>
    <name evidence="2" type="ORF">E4656_01095</name>
</gene>
<reference evidence="2 3" key="1">
    <citation type="submission" date="2019-04" db="EMBL/GenBank/DDBJ databases">
        <title>Natronospirillum operosus gen. nov., sp. nov., a haloalkaliphilic satellite isolated from decaying biomass of laboratory culture of cyanobacterium Geitlerinema sp. and proposal of Natronospirillaceae fam. nov. and Saccharospirillaceae fam. nov.</title>
        <authorList>
            <person name="Kevbrin V."/>
            <person name="Boltyanskaya Y."/>
            <person name="Koziaeva V."/>
            <person name="Grouzdev D.S."/>
            <person name="Park M."/>
            <person name="Cho J."/>
        </authorList>
    </citation>
    <scope>NUCLEOTIDE SEQUENCE [LARGE SCALE GENOMIC DNA]</scope>
    <source>
        <strain evidence="2 3">G-116</strain>
    </source>
</reference>
<feature type="signal peptide" evidence="1">
    <location>
        <begin position="1"/>
        <end position="26"/>
    </location>
</feature>
<dbReference type="Gene3D" id="3.40.190.10">
    <property type="entry name" value="Periplasmic binding protein-like II"/>
    <property type="match status" value="2"/>
</dbReference>
<dbReference type="NCBIfam" id="TIGR02122">
    <property type="entry name" value="TRAP_TAXI"/>
    <property type="match status" value="1"/>
</dbReference>
<feature type="chain" id="PRO_5021448752" evidence="1">
    <location>
        <begin position="27"/>
        <end position="317"/>
    </location>
</feature>
<comment type="caution">
    <text evidence="2">The sequence shown here is derived from an EMBL/GenBank/DDBJ whole genome shotgun (WGS) entry which is preliminary data.</text>
</comment>
<keyword evidence="3" id="KW-1185">Reference proteome</keyword>
<dbReference type="OrthoDB" id="9776669at2"/>
<dbReference type="Pfam" id="PF16868">
    <property type="entry name" value="NMT1_3"/>
    <property type="match status" value="1"/>
</dbReference>
<dbReference type="PANTHER" id="PTHR42941">
    <property type="entry name" value="SLL1037 PROTEIN"/>
    <property type="match status" value="1"/>
</dbReference>
<dbReference type="PANTHER" id="PTHR42941:SF1">
    <property type="entry name" value="SLL1037 PROTEIN"/>
    <property type="match status" value="1"/>
</dbReference>
<dbReference type="RefSeq" id="WP_135480401.1">
    <property type="nucleotide sequence ID" value="NZ_SRMF01000001.1"/>
</dbReference>
<protein>
    <submittedName>
        <fullName evidence="2">TAXI family TRAP transporter solute-binding subunit</fullName>
    </submittedName>
</protein>
<dbReference type="SUPFAM" id="SSF53850">
    <property type="entry name" value="Periplasmic binding protein-like II"/>
    <property type="match status" value="1"/>
</dbReference>
<dbReference type="AlphaFoldDB" id="A0A4Z0WIT7"/>
<organism evidence="2 3">
    <name type="scientific">Natronospirillum operosum</name>
    <dbReference type="NCBI Taxonomy" id="2759953"/>
    <lineage>
        <taxon>Bacteria</taxon>
        <taxon>Pseudomonadati</taxon>
        <taxon>Pseudomonadota</taxon>
        <taxon>Gammaproteobacteria</taxon>
        <taxon>Oceanospirillales</taxon>
        <taxon>Natronospirillaceae</taxon>
        <taxon>Natronospirillum</taxon>
    </lineage>
</organism>
<dbReference type="Proteomes" id="UP000297475">
    <property type="component" value="Unassembled WGS sequence"/>
</dbReference>
<dbReference type="EMBL" id="SRMF01000001">
    <property type="protein sequence ID" value="TGG95055.1"/>
    <property type="molecule type" value="Genomic_DNA"/>
</dbReference>
<evidence type="ECO:0000313" key="2">
    <source>
        <dbReference type="EMBL" id="TGG95055.1"/>
    </source>
</evidence>
<proteinExistence type="predicted"/>
<evidence type="ECO:0000313" key="3">
    <source>
        <dbReference type="Proteomes" id="UP000297475"/>
    </source>
</evidence>
<accession>A0A4Z0WIT7</accession>
<sequence>MSIMTKGCLSAALVVAALALPAHALAQTVGVGTMSQGTISYTTGSVISRVMNEDMGLQARVQPSSGETVLIPLLNNGDVDFGIANVLEAYQAYTGTGVFEGRAQENLRVAGVVFPLRTAMFVRADSDIHTLADLEGKRVTMGFSAMGTIDQVMAAVLANAGLERGDIQPVMVPNVVAGAEQLQNGRADAFFFALGGAKPSEVNASVPLRVLPMNNDAESIERMQAIFPDGYIDVAEPLPNYVGMDEPTAVLAYDNLLLTNSTVSEEMMRTVLDGLIAEKDSLVAGLPLFNELTAEDIYKPQLQTPYHQAVIDWANGQ</sequence>
<dbReference type="InterPro" id="IPR011852">
    <property type="entry name" value="TRAP_TAXI"/>
</dbReference>
<name>A0A4Z0WIT7_9GAMM</name>